<name>A0A8H3HHN0_9AGAM</name>
<sequence length="346" mass="39244">MSSRVQSRMSLDCNAEFVVYSLLSGFGTVTERERDATRFILGLLPSCMNGNRRVPKVSMVNDAYTLAQLYLPELRVMASRHSYVHRGPLKSSKQAQALLNVVISPLVFHLSSEERKQLLSSIGDVEALLSSPLDTFNELVAAWKIRHLELFTNWRSLPIAGVDEYYFGVKLPAPLALEEVLTPLPYPPKLPRTVWTRCEKTPNRHAKLPPRGRTLPSKPIDFQLILCPVPSRSVKKSDLKTLDPRPQYFVLPDLVRTLSDRDSSVSTDDCGLSSLSSKLPLLEDEVFEEGTWDLVEDWSELGCTCCEGQDREGTFKTWREDHEPMEKTIEERVMYDVSFTIDIVIL</sequence>
<organism evidence="1 2">
    <name type="scientific">Rhizoctonia solani</name>
    <dbReference type="NCBI Taxonomy" id="456999"/>
    <lineage>
        <taxon>Eukaryota</taxon>
        <taxon>Fungi</taxon>
        <taxon>Dikarya</taxon>
        <taxon>Basidiomycota</taxon>
        <taxon>Agaricomycotina</taxon>
        <taxon>Agaricomycetes</taxon>
        <taxon>Cantharellales</taxon>
        <taxon>Ceratobasidiaceae</taxon>
        <taxon>Rhizoctonia</taxon>
    </lineage>
</organism>
<comment type="caution">
    <text evidence="1">The sequence shown here is derived from an EMBL/GenBank/DDBJ whole genome shotgun (WGS) entry which is preliminary data.</text>
</comment>
<dbReference type="Proteomes" id="UP000663850">
    <property type="component" value="Unassembled WGS sequence"/>
</dbReference>
<evidence type="ECO:0000313" key="2">
    <source>
        <dbReference type="Proteomes" id="UP000663850"/>
    </source>
</evidence>
<evidence type="ECO:0000313" key="1">
    <source>
        <dbReference type="EMBL" id="CAE6508979.1"/>
    </source>
</evidence>
<proteinExistence type="predicted"/>
<protein>
    <submittedName>
        <fullName evidence="1">Uncharacterized protein</fullName>
    </submittedName>
</protein>
<reference evidence="1" key="1">
    <citation type="submission" date="2021-01" db="EMBL/GenBank/DDBJ databases">
        <authorList>
            <person name="Kaushik A."/>
        </authorList>
    </citation>
    <scope>NUCLEOTIDE SEQUENCE</scope>
    <source>
        <strain evidence="1">Type strain: AG8-Rh-89/</strain>
    </source>
</reference>
<dbReference type="EMBL" id="CAJMWZ010005641">
    <property type="protein sequence ID" value="CAE6508979.1"/>
    <property type="molecule type" value="Genomic_DNA"/>
</dbReference>
<accession>A0A8H3HHN0</accession>
<dbReference type="AlphaFoldDB" id="A0A8H3HHN0"/>
<gene>
    <name evidence="1" type="ORF">RDB_LOCUS104283</name>
</gene>